<dbReference type="Proteomes" id="UP001596297">
    <property type="component" value="Unassembled WGS sequence"/>
</dbReference>
<feature type="domain" description="AB hydrolase-1" evidence="2">
    <location>
        <begin position="71"/>
        <end position="299"/>
    </location>
</feature>
<dbReference type="PANTHER" id="PTHR46438">
    <property type="entry name" value="ALPHA/BETA-HYDROLASES SUPERFAMILY PROTEIN"/>
    <property type="match status" value="1"/>
</dbReference>
<keyword evidence="5" id="KW-1185">Reference proteome</keyword>
<feature type="signal peptide" evidence="1">
    <location>
        <begin position="1"/>
        <end position="21"/>
    </location>
</feature>
<evidence type="ECO:0000313" key="3">
    <source>
        <dbReference type="EMBL" id="MFC6592602.1"/>
    </source>
</evidence>
<dbReference type="PANTHER" id="PTHR46438:SF2">
    <property type="entry name" value="ALPHA_BETA-HYDROLASES SUPERFAMILY PROTEIN"/>
    <property type="match status" value="1"/>
</dbReference>
<comment type="caution">
    <text evidence="4">The sequence shown here is derived from an EMBL/GenBank/DDBJ whole genome shotgun (WGS) entry which is preliminary data.</text>
</comment>
<reference evidence="5" key="2">
    <citation type="journal article" date="2019" name="Int. J. Syst. Evol. Microbiol.">
        <title>The Global Catalogue of Microorganisms (GCM) 10K type strain sequencing project: providing services to taxonomists for standard genome sequencing and annotation.</title>
        <authorList>
            <consortium name="The Broad Institute Genomics Platform"/>
            <consortium name="The Broad Institute Genome Sequencing Center for Infectious Disease"/>
            <person name="Wu L."/>
            <person name="Ma J."/>
        </authorList>
    </citation>
    <scope>NUCLEOTIDE SEQUENCE [LARGE SCALE GENOMIC DNA]</scope>
    <source>
        <strain evidence="5">CGMCC 1.15772</strain>
    </source>
</reference>
<evidence type="ECO:0000313" key="5">
    <source>
        <dbReference type="Proteomes" id="UP001596297"/>
    </source>
</evidence>
<accession>A0ABW1YEW8</accession>
<evidence type="ECO:0000259" key="2">
    <source>
        <dbReference type="Pfam" id="PF12697"/>
    </source>
</evidence>
<reference evidence="4" key="1">
    <citation type="journal article" date="2014" name="Int. J. Syst. Evol. Microbiol.">
        <title>Complete genome of a new Firmicutes species belonging to the dominant human colonic microbiota ('Ruminococcus bicirculans') reveals two chromosomes and a selective capacity to utilize plant glucans.</title>
        <authorList>
            <consortium name="NISC Comparative Sequencing Program"/>
            <person name="Wegmann U."/>
            <person name="Louis P."/>
            <person name="Goesmann A."/>
            <person name="Henrissat B."/>
            <person name="Duncan S.H."/>
            <person name="Flint H.J."/>
        </authorList>
    </citation>
    <scope>NUCLEOTIDE SEQUENCE</scope>
    <source>
        <strain evidence="4">NBRC 112440</strain>
    </source>
</reference>
<evidence type="ECO:0000256" key="1">
    <source>
        <dbReference type="SAM" id="SignalP"/>
    </source>
</evidence>
<reference evidence="4" key="3">
    <citation type="submission" date="2024-09" db="EMBL/GenBank/DDBJ databases">
        <authorList>
            <person name="Sun Q."/>
            <person name="Mori K."/>
        </authorList>
    </citation>
    <scope>NUCLEOTIDE SEQUENCE</scope>
    <source>
        <strain evidence="4">NBRC 112440</strain>
    </source>
</reference>
<dbReference type="Gene3D" id="3.40.50.1820">
    <property type="entry name" value="alpha/beta hydrolase"/>
    <property type="match status" value="1"/>
</dbReference>
<feature type="chain" id="PRO_5045033281" evidence="1">
    <location>
        <begin position="22"/>
        <end position="321"/>
    </location>
</feature>
<evidence type="ECO:0000313" key="4">
    <source>
        <dbReference type="EMBL" id="MFC6592875.1"/>
    </source>
</evidence>
<dbReference type="GO" id="GO:0016787">
    <property type="term" value="F:hydrolase activity"/>
    <property type="evidence" value="ECO:0007669"/>
    <property type="project" value="UniProtKB-KW"/>
</dbReference>
<keyword evidence="1" id="KW-0732">Signal</keyword>
<organism evidence="4 5">
    <name type="scientific">Deinococcus lacus</name>
    <dbReference type="NCBI Taxonomy" id="392561"/>
    <lineage>
        <taxon>Bacteria</taxon>
        <taxon>Thermotogati</taxon>
        <taxon>Deinococcota</taxon>
        <taxon>Deinococci</taxon>
        <taxon>Deinococcales</taxon>
        <taxon>Deinococcaceae</taxon>
        <taxon>Deinococcus</taxon>
    </lineage>
</organism>
<sequence>MRKRFILLAALGFAAIGSTLAQTAAATPSSPTVRTALAPALQAPRRALDLPGFGRVAYYYDVSAPGRPLILTHSVNAAASAYEMKPIFEAFRGKRPVYALEWPGFGTSDRPDVNYTPELMSSALSELVRQLGQDVDVVSLSLGSEFAARAALGEPRIRSLALLSPSGLGLPRGTSQTETRRQADEQYARFLPWRDPLYSVIRSEPSIYYFLSRSFERGVDGGVYNYAVRTSRQPGAANAPLHFISGRLFTPDAYGELYSKLQTPTLVLYDEDAFVSFERLPQFGAQPGVSVVRVAPTKGLAQFDETAKVVAALEQFYGTQP</sequence>
<dbReference type="RefSeq" id="WP_380083720.1">
    <property type="nucleotide sequence ID" value="NZ_JBHSWD010000002.1"/>
</dbReference>
<keyword evidence="4" id="KW-0378">Hydrolase</keyword>
<proteinExistence type="predicted"/>
<name>A0ABW1YEW8_9DEIO</name>
<protein>
    <submittedName>
        <fullName evidence="4">Alpha/beta fold hydrolase</fullName>
    </submittedName>
</protein>
<dbReference type="InterPro" id="IPR029058">
    <property type="entry name" value="AB_hydrolase_fold"/>
</dbReference>
<dbReference type="SUPFAM" id="SSF53474">
    <property type="entry name" value="alpha/beta-Hydrolases"/>
    <property type="match status" value="1"/>
</dbReference>
<dbReference type="InterPro" id="IPR000073">
    <property type="entry name" value="AB_hydrolase_1"/>
</dbReference>
<dbReference type="EMBL" id="JBHSWD010000002">
    <property type="protein sequence ID" value="MFC6592602.1"/>
    <property type="molecule type" value="Genomic_DNA"/>
</dbReference>
<gene>
    <name evidence="3" type="ORF">ACFP81_11770</name>
    <name evidence="4" type="ORF">ACFP81_13300</name>
</gene>
<dbReference type="Pfam" id="PF12697">
    <property type="entry name" value="Abhydrolase_6"/>
    <property type="match status" value="1"/>
</dbReference>
<dbReference type="EMBL" id="JBHSWD010000002">
    <property type="protein sequence ID" value="MFC6592875.1"/>
    <property type="molecule type" value="Genomic_DNA"/>
</dbReference>